<dbReference type="SUPFAM" id="SSF144232">
    <property type="entry name" value="HIT/MYND zinc finger-like"/>
    <property type="match status" value="1"/>
</dbReference>
<comment type="caution">
    <text evidence="9">The sequence shown here is derived from an EMBL/GenBank/DDBJ whole genome shotgun (WGS) entry which is preliminary data.</text>
</comment>
<keyword evidence="2" id="KW-0677">Repeat</keyword>
<evidence type="ECO:0000313" key="9">
    <source>
        <dbReference type="EMBL" id="KAF9458258.1"/>
    </source>
</evidence>
<dbReference type="InterPro" id="IPR002893">
    <property type="entry name" value="Znf_MYND"/>
</dbReference>
<dbReference type="PROSITE" id="PS01360">
    <property type="entry name" value="ZF_MYND_1"/>
    <property type="match status" value="1"/>
</dbReference>
<keyword evidence="10" id="KW-1185">Reference proteome</keyword>
<sequence length="439" mass="48295">MEKLTITNNERLCLNEKDNPTASNSGGLDVTQEMWDIINQPGYLSLAKGGKRLRKLYIQKSLGLDGSKLSGFSLYCFIGHFDQVRQEVESGTAPDLEGTETPFKFGYATLIVAGAQRVSSENPTVKLRHLDTLNYLLSCGLPPDIGDIVGITALGHAVTSRIPKLDLARALIKAGANVNHQNRYGEVAIFGSFQHNHIAEIDLLLEHGADLEIKEADGTTPMSFFLTCGPQVTATVRKWINKRKGLEAPRVEKRCDNCGTDEMALKNCSKCQVARYCSVECQRIAWPTHKQTCQPFSTTNTVTLKPFYENVGSVAPTFNLTRQFFGIPANPTPSSHYRAAHIPKGLSFESKKLIIKVQVPFNAATGKPGGNHGNLFVYSKKRDFVCGIRRADSPKAYDRLTRVIKTQGVGGAKAYFAADLKSKDELIVKVSEVLAEQPF</sequence>
<dbReference type="Gene3D" id="1.25.40.20">
    <property type="entry name" value="Ankyrin repeat-containing domain"/>
    <property type="match status" value="1"/>
</dbReference>
<dbReference type="Pfam" id="PF01753">
    <property type="entry name" value="zf-MYND"/>
    <property type="match status" value="1"/>
</dbReference>
<gene>
    <name evidence="9" type="ORF">BDZ94DRAFT_1271024</name>
</gene>
<evidence type="ECO:0000256" key="1">
    <source>
        <dbReference type="ARBA" id="ARBA00022723"/>
    </source>
</evidence>
<evidence type="ECO:0000256" key="3">
    <source>
        <dbReference type="ARBA" id="ARBA00022771"/>
    </source>
</evidence>
<feature type="repeat" description="ANK" evidence="6">
    <location>
        <begin position="149"/>
        <end position="183"/>
    </location>
</feature>
<dbReference type="PROSITE" id="PS50088">
    <property type="entry name" value="ANK_REPEAT"/>
    <property type="match status" value="1"/>
</dbReference>
<dbReference type="PANTHER" id="PTHR24171:SF9">
    <property type="entry name" value="ANKYRIN REPEAT DOMAIN-CONTAINING PROTEIN 39"/>
    <property type="match status" value="1"/>
</dbReference>
<keyword evidence="4" id="KW-0862">Zinc</keyword>
<accession>A0A9P6CER8</accession>
<feature type="domain" description="MYND-type" evidence="8">
    <location>
        <begin position="255"/>
        <end position="293"/>
    </location>
</feature>
<evidence type="ECO:0000256" key="6">
    <source>
        <dbReference type="PROSITE-ProRule" id="PRU00023"/>
    </source>
</evidence>
<dbReference type="Proteomes" id="UP000807353">
    <property type="component" value="Unassembled WGS sequence"/>
</dbReference>
<keyword evidence="1" id="KW-0479">Metal-binding</keyword>
<dbReference type="Gene3D" id="6.10.140.2220">
    <property type="match status" value="1"/>
</dbReference>
<dbReference type="OrthoDB" id="194358at2759"/>
<dbReference type="InterPro" id="IPR002110">
    <property type="entry name" value="Ankyrin_rpt"/>
</dbReference>
<keyword evidence="3 7" id="KW-0863">Zinc-finger</keyword>
<dbReference type="EMBL" id="MU150345">
    <property type="protein sequence ID" value="KAF9458258.1"/>
    <property type="molecule type" value="Genomic_DNA"/>
</dbReference>
<dbReference type="PANTHER" id="PTHR24171">
    <property type="entry name" value="ANKYRIN REPEAT DOMAIN-CONTAINING PROTEIN 39-RELATED"/>
    <property type="match status" value="1"/>
</dbReference>
<reference evidence="9" key="1">
    <citation type="submission" date="2020-11" db="EMBL/GenBank/DDBJ databases">
        <authorList>
            <consortium name="DOE Joint Genome Institute"/>
            <person name="Ahrendt S."/>
            <person name="Riley R."/>
            <person name="Andreopoulos W."/>
            <person name="Labutti K."/>
            <person name="Pangilinan J."/>
            <person name="Ruiz-Duenas F.J."/>
            <person name="Barrasa J.M."/>
            <person name="Sanchez-Garcia M."/>
            <person name="Camarero S."/>
            <person name="Miyauchi S."/>
            <person name="Serrano A."/>
            <person name="Linde D."/>
            <person name="Babiker R."/>
            <person name="Drula E."/>
            <person name="Ayuso-Fernandez I."/>
            <person name="Pacheco R."/>
            <person name="Padilla G."/>
            <person name="Ferreira P."/>
            <person name="Barriuso J."/>
            <person name="Kellner H."/>
            <person name="Castanera R."/>
            <person name="Alfaro M."/>
            <person name="Ramirez L."/>
            <person name="Pisabarro A.G."/>
            <person name="Kuo A."/>
            <person name="Tritt A."/>
            <person name="Lipzen A."/>
            <person name="He G."/>
            <person name="Yan M."/>
            <person name="Ng V."/>
            <person name="Cullen D."/>
            <person name="Martin F."/>
            <person name="Rosso M.-N."/>
            <person name="Henrissat B."/>
            <person name="Hibbett D."/>
            <person name="Martinez A.T."/>
            <person name="Grigoriev I.V."/>
        </authorList>
    </citation>
    <scope>NUCLEOTIDE SEQUENCE</scope>
    <source>
        <strain evidence="9">CBS 247.69</strain>
    </source>
</reference>
<dbReference type="GO" id="GO:0008270">
    <property type="term" value="F:zinc ion binding"/>
    <property type="evidence" value="ECO:0007669"/>
    <property type="project" value="UniProtKB-KW"/>
</dbReference>
<dbReference type="PROSITE" id="PS50865">
    <property type="entry name" value="ZF_MYND_2"/>
    <property type="match status" value="1"/>
</dbReference>
<name>A0A9P6CER8_9AGAR</name>
<evidence type="ECO:0000256" key="4">
    <source>
        <dbReference type="ARBA" id="ARBA00022833"/>
    </source>
</evidence>
<proteinExistence type="predicted"/>
<evidence type="ECO:0000256" key="5">
    <source>
        <dbReference type="ARBA" id="ARBA00023043"/>
    </source>
</evidence>
<dbReference type="SUPFAM" id="SSF48403">
    <property type="entry name" value="Ankyrin repeat"/>
    <property type="match status" value="1"/>
</dbReference>
<evidence type="ECO:0000256" key="2">
    <source>
        <dbReference type="ARBA" id="ARBA00022737"/>
    </source>
</evidence>
<organism evidence="9 10">
    <name type="scientific">Collybia nuda</name>
    <dbReference type="NCBI Taxonomy" id="64659"/>
    <lineage>
        <taxon>Eukaryota</taxon>
        <taxon>Fungi</taxon>
        <taxon>Dikarya</taxon>
        <taxon>Basidiomycota</taxon>
        <taxon>Agaricomycotina</taxon>
        <taxon>Agaricomycetes</taxon>
        <taxon>Agaricomycetidae</taxon>
        <taxon>Agaricales</taxon>
        <taxon>Tricholomatineae</taxon>
        <taxon>Clitocybaceae</taxon>
        <taxon>Collybia</taxon>
    </lineage>
</organism>
<keyword evidence="5 6" id="KW-0040">ANK repeat</keyword>
<protein>
    <recommendedName>
        <fullName evidence="8">MYND-type domain-containing protein</fullName>
    </recommendedName>
</protein>
<evidence type="ECO:0000313" key="10">
    <source>
        <dbReference type="Proteomes" id="UP000807353"/>
    </source>
</evidence>
<evidence type="ECO:0000256" key="7">
    <source>
        <dbReference type="PROSITE-ProRule" id="PRU00134"/>
    </source>
</evidence>
<dbReference type="InterPro" id="IPR036770">
    <property type="entry name" value="Ankyrin_rpt-contain_sf"/>
</dbReference>
<evidence type="ECO:0000259" key="8">
    <source>
        <dbReference type="PROSITE" id="PS50865"/>
    </source>
</evidence>
<dbReference type="AlphaFoldDB" id="A0A9P6CER8"/>